<gene>
    <name evidence="6" type="ORF">BCT74_19190</name>
    <name evidence="5" type="ORF">BCT99_23030</name>
    <name evidence="7" type="ORF">FCV91_23380</name>
</gene>
<dbReference type="SUPFAM" id="SSF46785">
    <property type="entry name" value="Winged helix' DNA-binding domain"/>
    <property type="match status" value="1"/>
</dbReference>
<comment type="caution">
    <text evidence="6">The sequence shown here is derived from an EMBL/GenBank/DDBJ whole genome shotgun (WGS) entry which is preliminary data.</text>
</comment>
<evidence type="ECO:0000256" key="1">
    <source>
        <dbReference type="ARBA" id="ARBA00023015"/>
    </source>
</evidence>
<keyword evidence="2" id="KW-0238">DNA-binding</keyword>
<dbReference type="EMBL" id="MCYL01000011">
    <property type="protein sequence ID" value="PML57387.1"/>
    <property type="molecule type" value="Genomic_DNA"/>
</dbReference>
<dbReference type="EMBL" id="MCXM01000019">
    <property type="protein sequence ID" value="PMK45328.1"/>
    <property type="molecule type" value="Genomic_DNA"/>
</dbReference>
<evidence type="ECO:0000313" key="5">
    <source>
        <dbReference type="EMBL" id="PMK45328.1"/>
    </source>
</evidence>
<reference evidence="6" key="4">
    <citation type="journal article" date="2018" name="Nature">
        <title>A major lineage of non-tailed dsDNA viruses as unrecognized killers of marine bacteria.</title>
        <authorList>
            <person name="Kauffman K.M."/>
            <person name="Hussain F.A."/>
            <person name="Yang J."/>
            <person name="Arevalo P."/>
            <person name="Brown J.M."/>
            <person name="Chang W.K."/>
            <person name="VanInsberghe D."/>
            <person name="Elsherbini J."/>
            <person name="Sharma R.S."/>
            <person name="Cutler M.B."/>
            <person name="Kelly L."/>
            <person name="Polz M.F."/>
        </authorList>
    </citation>
    <scope>NUCLEOTIDE SEQUENCE</scope>
    <source>
        <strain evidence="6">10N.261.51.B8</strain>
        <strain evidence="5">10N.261.52.F7</strain>
    </source>
</reference>
<protein>
    <submittedName>
        <fullName evidence="6">MarR family transcriptional regulator</fullName>
    </submittedName>
</protein>
<evidence type="ECO:0000259" key="4">
    <source>
        <dbReference type="PROSITE" id="PS50995"/>
    </source>
</evidence>
<dbReference type="AlphaFoldDB" id="A0A1R3ECZ6"/>
<evidence type="ECO:0000256" key="2">
    <source>
        <dbReference type="ARBA" id="ARBA00023125"/>
    </source>
</evidence>
<evidence type="ECO:0000313" key="9">
    <source>
        <dbReference type="Proteomes" id="UP000235746"/>
    </source>
</evidence>
<reference evidence="7 10" key="5">
    <citation type="submission" date="2019-04" db="EMBL/GenBank/DDBJ databases">
        <title>A reverse ecology approach based on a biological definition of microbial populations.</title>
        <authorList>
            <person name="Arevalo P."/>
            <person name="Vaninsberghe D."/>
            <person name="Elsherbini J."/>
            <person name="Gore J."/>
            <person name="Polz M."/>
        </authorList>
    </citation>
    <scope>NUCLEOTIDE SEQUENCE [LARGE SCALE GENOMIC DNA]</scope>
    <source>
        <strain evidence="7 10">10N.222.48.A1</strain>
    </source>
</reference>
<evidence type="ECO:0000313" key="6">
    <source>
        <dbReference type="EMBL" id="PML57387.1"/>
    </source>
</evidence>
<reference evidence="5" key="2">
    <citation type="submission" date="2016-07" db="EMBL/GenBank/DDBJ databases">
        <authorList>
            <person name="Kauffman K."/>
            <person name="Arevalo P."/>
            <person name="Polz M.F."/>
        </authorList>
    </citation>
    <scope>NUCLEOTIDE SEQUENCE</scope>
    <source>
        <strain evidence="5">10N.261.52.F7</strain>
    </source>
</reference>
<keyword evidence="1" id="KW-0805">Transcription regulation</keyword>
<dbReference type="GO" id="GO:0003700">
    <property type="term" value="F:DNA-binding transcription factor activity"/>
    <property type="evidence" value="ECO:0007669"/>
    <property type="project" value="InterPro"/>
</dbReference>
<reference evidence="6" key="3">
    <citation type="submission" date="2016-07" db="EMBL/GenBank/DDBJ databases">
        <authorList>
            <person name="Wan K."/>
            <person name="Booth B."/>
            <person name="Spirohn K."/>
            <person name="Hao T."/>
            <person name="Hu Y."/>
            <person name="Calderwood M."/>
            <person name="Hill D."/>
            <person name="Mohr S."/>
            <person name="Vidal M."/>
            <person name="Celniker S."/>
            <person name="Perrimon N."/>
        </authorList>
    </citation>
    <scope>NUCLEOTIDE SEQUENCE</scope>
    <source>
        <strain evidence="6">10N.261.51.B8</strain>
    </source>
</reference>
<sequence length="146" mass="16467">MDTNGEVFTKIALEIFKVSGLLNNEGDKITEEFGLSSARWKVMGAIEKSTDLVTVSQISRIMGQSRQATQRVVDVMVKDELVAWLDNPNHKKAKLVELTDKGKQTYNLLDKKQVVWANQGAEGIDRDELDKALITLNKMAKFLERE</sequence>
<dbReference type="Pfam" id="PF12802">
    <property type="entry name" value="MarR_2"/>
    <property type="match status" value="1"/>
</dbReference>
<dbReference type="InterPro" id="IPR000835">
    <property type="entry name" value="HTH_MarR-typ"/>
</dbReference>
<evidence type="ECO:0000256" key="3">
    <source>
        <dbReference type="ARBA" id="ARBA00023163"/>
    </source>
</evidence>
<dbReference type="PANTHER" id="PTHR42756">
    <property type="entry name" value="TRANSCRIPTIONAL REGULATOR, MARR"/>
    <property type="match status" value="1"/>
</dbReference>
<evidence type="ECO:0000313" key="10">
    <source>
        <dbReference type="Proteomes" id="UP000305840"/>
    </source>
</evidence>
<dbReference type="RefSeq" id="WP_065103485.1">
    <property type="nucleotide sequence ID" value="NZ_JAJGZN020000002.1"/>
</dbReference>
<evidence type="ECO:0000313" key="8">
    <source>
        <dbReference type="Proteomes" id="UP000235385"/>
    </source>
</evidence>
<keyword evidence="3" id="KW-0804">Transcription</keyword>
<evidence type="ECO:0000313" key="7">
    <source>
        <dbReference type="EMBL" id="TKG01736.1"/>
    </source>
</evidence>
<dbReference type="SMART" id="SM00347">
    <property type="entry name" value="HTH_MARR"/>
    <property type="match status" value="1"/>
</dbReference>
<dbReference type="PROSITE" id="PS50995">
    <property type="entry name" value="HTH_MARR_2"/>
    <property type="match status" value="1"/>
</dbReference>
<dbReference type="Gene3D" id="1.10.10.10">
    <property type="entry name" value="Winged helix-like DNA-binding domain superfamily/Winged helix DNA-binding domain"/>
    <property type="match status" value="1"/>
</dbReference>
<organism evidence="6 9">
    <name type="scientific">Vibrio lentus</name>
    <dbReference type="NCBI Taxonomy" id="136468"/>
    <lineage>
        <taxon>Bacteria</taxon>
        <taxon>Pseudomonadati</taxon>
        <taxon>Pseudomonadota</taxon>
        <taxon>Gammaproteobacteria</taxon>
        <taxon>Vibrionales</taxon>
        <taxon>Vibrionaceae</taxon>
        <taxon>Vibrio</taxon>
    </lineage>
</organism>
<name>A0A1R3ECZ6_9VIBR</name>
<dbReference type="PANTHER" id="PTHR42756:SF1">
    <property type="entry name" value="TRANSCRIPTIONAL REPRESSOR OF EMRAB OPERON"/>
    <property type="match status" value="1"/>
</dbReference>
<dbReference type="GO" id="GO:0003677">
    <property type="term" value="F:DNA binding"/>
    <property type="evidence" value="ECO:0007669"/>
    <property type="project" value="UniProtKB-KW"/>
</dbReference>
<dbReference type="InterPro" id="IPR036388">
    <property type="entry name" value="WH-like_DNA-bd_sf"/>
</dbReference>
<feature type="domain" description="HTH marR-type" evidence="4">
    <location>
        <begin position="8"/>
        <end position="141"/>
    </location>
</feature>
<dbReference type="Proteomes" id="UP000235746">
    <property type="component" value="Unassembled WGS sequence"/>
</dbReference>
<accession>A0A1R3ECZ6</accession>
<proteinExistence type="predicted"/>
<dbReference type="InterPro" id="IPR036390">
    <property type="entry name" value="WH_DNA-bd_sf"/>
</dbReference>
<dbReference type="Proteomes" id="UP000305840">
    <property type="component" value="Unassembled WGS sequence"/>
</dbReference>
<dbReference type="EMBL" id="SYVO01000117">
    <property type="protein sequence ID" value="TKG01736.1"/>
    <property type="molecule type" value="Genomic_DNA"/>
</dbReference>
<reference evidence="8 9" key="1">
    <citation type="submission" date="2016-07" db="EMBL/GenBank/DDBJ databases">
        <title>Nontailed viruses are major unrecognized killers of bacteria in the ocean.</title>
        <authorList>
            <person name="Kauffman K."/>
            <person name="Hussain F."/>
            <person name="Yang J."/>
            <person name="Arevalo P."/>
            <person name="Brown J."/>
            <person name="Cutler M."/>
            <person name="Kelly L."/>
            <person name="Polz M.F."/>
        </authorList>
    </citation>
    <scope>NUCLEOTIDE SEQUENCE [LARGE SCALE GENOMIC DNA]</scope>
    <source>
        <strain evidence="9">10N.261.51.B8</strain>
        <strain evidence="8">10N.261.52.F7</strain>
    </source>
</reference>